<gene>
    <name evidence="1" type="ORF">HYN43_025195</name>
</gene>
<sequence length="120" mass="13121">MKNIDLQAARDMVERYKSTRKQVIDKEHKVNDTESTWFPLDKLKEYIQNLPAEATGVRLHLGVHAPGHEDAPHQTSFAMVATVADENGNHVDAIQSDSVDAGGSLGAIVSGKDCPPMCRP</sequence>
<dbReference type="OrthoDB" id="799624at2"/>
<dbReference type="Proteomes" id="UP000270046">
    <property type="component" value="Chromosome"/>
</dbReference>
<reference evidence="1 2" key="1">
    <citation type="submission" date="2018-10" db="EMBL/GenBank/DDBJ databases">
        <title>Genome sequencing of Mucilaginibacter sp. HYN0043.</title>
        <authorList>
            <person name="Kim M."/>
            <person name="Yi H."/>
        </authorList>
    </citation>
    <scope>NUCLEOTIDE SEQUENCE [LARGE SCALE GENOMIC DNA]</scope>
    <source>
        <strain evidence="1 2">HYN0043</strain>
    </source>
</reference>
<organism evidence="1 2">
    <name type="scientific">Mucilaginibacter celer</name>
    <dbReference type="NCBI Taxonomy" id="2305508"/>
    <lineage>
        <taxon>Bacteria</taxon>
        <taxon>Pseudomonadati</taxon>
        <taxon>Bacteroidota</taxon>
        <taxon>Sphingobacteriia</taxon>
        <taxon>Sphingobacteriales</taxon>
        <taxon>Sphingobacteriaceae</taxon>
        <taxon>Mucilaginibacter</taxon>
    </lineage>
</organism>
<dbReference type="AlphaFoldDB" id="A0A494W4A6"/>
<proteinExistence type="predicted"/>
<evidence type="ECO:0000313" key="1">
    <source>
        <dbReference type="EMBL" id="AYL98378.1"/>
    </source>
</evidence>
<dbReference type="EMBL" id="CP032869">
    <property type="protein sequence ID" value="AYL98378.1"/>
    <property type="molecule type" value="Genomic_DNA"/>
</dbReference>
<name>A0A494W4A6_9SPHI</name>
<keyword evidence="2" id="KW-1185">Reference proteome</keyword>
<accession>A0A494W4A6</accession>
<evidence type="ECO:0000313" key="2">
    <source>
        <dbReference type="Proteomes" id="UP000270046"/>
    </source>
</evidence>
<dbReference type="KEGG" id="muh:HYN43_025195"/>
<protein>
    <submittedName>
        <fullName evidence="1">Uncharacterized protein</fullName>
    </submittedName>
</protein>
<dbReference type="RefSeq" id="WP_119406656.1">
    <property type="nucleotide sequence ID" value="NZ_CP032869.1"/>
</dbReference>